<dbReference type="EMBL" id="FRAG01000103">
    <property type="protein sequence ID" value="SHK59432.1"/>
    <property type="molecule type" value="Genomic_DNA"/>
</dbReference>
<dbReference type="Gene3D" id="3.40.50.300">
    <property type="entry name" value="P-loop containing nucleotide triphosphate hydrolases"/>
    <property type="match status" value="1"/>
</dbReference>
<evidence type="ECO:0000256" key="1">
    <source>
        <dbReference type="ARBA" id="ARBA00006611"/>
    </source>
</evidence>
<dbReference type="RefSeq" id="WP_073153630.1">
    <property type="nucleotide sequence ID" value="NZ_FRAG01000103.1"/>
</dbReference>
<gene>
    <name evidence="2" type="ORF">SAMN02745912_03767</name>
</gene>
<dbReference type="Gene3D" id="3.30.450.370">
    <property type="match status" value="1"/>
</dbReference>
<feature type="non-terminal residue" evidence="2">
    <location>
        <position position="1"/>
    </location>
</feature>
<dbReference type="PANTHER" id="PTHR30486:SF6">
    <property type="entry name" value="TYPE IV PILUS RETRACTATION ATPASE PILT"/>
    <property type="match status" value="1"/>
</dbReference>
<evidence type="ECO:0000313" key="2">
    <source>
        <dbReference type="EMBL" id="SHK59432.1"/>
    </source>
</evidence>
<reference evidence="2 3" key="1">
    <citation type="submission" date="2016-11" db="EMBL/GenBank/DDBJ databases">
        <authorList>
            <person name="Jaros S."/>
            <person name="Januszkiewicz K."/>
            <person name="Wedrychowicz H."/>
        </authorList>
    </citation>
    <scope>NUCLEOTIDE SEQUENCE [LARGE SCALE GENOMIC DNA]</scope>
    <source>
        <strain evidence="2 3">DSM 15212</strain>
    </source>
</reference>
<protein>
    <submittedName>
        <fullName evidence="2">Type II/IV secretion system protein</fullName>
    </submittedName>
</protein>
<keyword evidence="3" id="KW-1185">Reference proteome</keyword>
<sequence>ISEIIDKYKFDAKITEEDIIKLIKEEKKNIKEKFTLFRERIRFLSKIIYMIENGQDIIDSLQFHNINEIGIINKNYIYIVYKGRKIWLSFLKILDKAILEKIQKKSTQNKKPQFDTSNPIVIASKNNGNRVTVAGYIATPDEEEMYYNERIFNLKKITLEEMRDKYKTINEPIYKLLMLNQKGRGTHLITGSDMGVGKTTFLTSMMEKIPDKWGIGIIDTQNEIQARNKYPWKNIITLIENPLISIEECFEYMLKMARDVLYVGEIVNPQEIAQLINASLRLNAGAGATLHSKTPFEVVANCRNLMMRTTMYDNSIIAETDIARALDLIIHLEKHPNEKGRIIVKNIVEVEYIEKNIDTKVVLEGSKEEKINNILNLAQLALQKYLQPKLYRYREIFEYKANKNIWILKNLPSNEYFKKISNFVLEKEIQEFKNNLQPKGCDLI</sequence>
<accession>A0A1M6TR08</accession>
<evidence type="ECO:0000313" key="3">
    <source>
        <dbReference type="Proteomes" id="UP000184465"/>
    </source>
</evidence>
<dbReference type="SUPFAM" id="SSF52540">
    <property type="entry name" value="P-loop containing nucleoside triphosphate hydrolases"/>
    <property type="match status" value="1"/>
</dbReference>
<organism evidence="2 3">
    <name type="scientific">Paramaledivibacter caminithermalis (strain DSM 15212 / CIP 107654 / DViRD3)</name>
    <name type="common">Clostridium caminithermale</name>
    <dbReference type="NCBI Taxonomy" id="1121301"/>
    <lineage>
        <taxon>Bacteria</taxon>
        <taxon>Bacillati</taxon>
        <taxon>Bacillota</taxon>
        <taxon>Clostridia</taxon>
        <taxon>Peptostreptococcales</taxon>
        <taxon>Caminicellaceae</taxon>
        <taxon>Paramaledivibacter</taxon>
    </lineage>
</organism>
<dbReference type="GO" id="GO:0016887">
    <property type="term" value="F:ATP hydrolysis activity"/>
    <property type="evidence" value="ECO:0007669"/>
    <property type="project" value="InterPro"/>
</dbReference>
<dbReference type="PANTHER" id="PTHR30486">
    <property type="entry name" value="TWITCHING MOTILITY PROTEIN PILT"/>
    <property type="match status" value="1"/>
</dbReference>
<dbReference type="STRING" id="1121301.SAMN02745912_03767"/>
<proteinExistence type="inferred from homology"/>
<dbReference type="Proteomes" id="UP000184465">
    <property type="component" value="Unassembled WGS sequence"/>
</dbReference>
<dbReference type="InterPro" id="IPR027417">
    <property type="entry name" value="P-loop_NTPase"/>
</dbReference>
<name>A0A1M6TR08_PARC5</name>
<dbReference type="AlphaFoldDB" id="A0A1M6TR08"/>
<comment type="similarity">
    <text evidence="1">Belongs to the GSP E family.</text>
</comment>
<dbReference type="OrthoDB" id="1981678at2"/>
<dbReference type="InterPro" id="IPR050921">
    <property type="entry name" value="T4SS_GSP_E_ATPase"/>
</dbReference>